<feature type="domain" description="C3H1-type" evidence="7">
    <location>
        <begin position="213"/>
        <end position="241"/>
    </location>
</feature>
<evidence type="ECO:0000313" key="9">
    <source>
        <dbReference type="Proteomes" id="UP000298416"/>
    </source>
</evidence>
<dbReference type="SMART" id="SM00356">
    <property type="entry name" value="ZnF_C3H1"/>
    <property type="match status" value="2"/>
</dbReference>
<accession>A0A8X8X6P3</accession>
<feature type="compositionally biased region" description="Basic residues" evidence="6">
    <location>
        <begin position="652"/>
        <end position="661"/>
    </location>
</feature>
<protein>
    <recommendedName>
        <fullName evidence="7">C3H1-type domain-containing protein</fullName>
    </recommendedName>
</protein>
<evidence type="ECO:0000256" key="1">
    <source>
        <dbReference type="ARBA" id="ARBA00022723"/>
    </source>
</evidence>
<keyword evidence="2" id="KW-0677">Repeat</keyword>
<dbReference type="EMBL" id="PNBA02000012">
    <property type="protein sequence ID" value="KAG6406366.1"/>
    <property type="molecule type" value="Genomic_DNA"/>
</dbReference>
<gene>
    <name evidence="8" type="ORF">SASPL_133966</name>
</gene>
<feature type="region of interest" description="Disordered" evidence="6">
    <location>
        <begin position="163"/>
        <end position="190"/>
    </location>
</feature>
<feature type="compositionally biased region" description="Basic residues" evidence="6">
    <location>
        <begin position="23"/>
        <end position="41"/>
    </location>
</feature>
<feature type="compositionally biased region" description="Basic and acidic residues" evidence="6">
    <location>
        <begin position="164"/>
        <end position="176"/>
    </location>
</feature>
<evidence type="ECO:0000256" key="4">
    <source>
        <dbReference type="ARBA" id="ARBA00022833"/>
    </source>
</evidence>
<dbReference type="GO" id="GO:0008270">
    <property type="term" value="F:zinc ion binding"/>
    <property type="evidence" value="ECO:0007669"/>
    <property type="project" value="UniProtKB-KW"/>
</dbReference>
<keyword evidence="1 5" id="KW-0479">Metal-binding</keyword>
<feature type="compositionally biased region" description="Basic residues" evidence="6">
    <location>
        <begin position="482"/>
        <end position="491"/>
    </location>
</feature>
<feature type="compositionally biased region" description="Basic and acidic residues" evidence="6">
    <location>
        <begin position="626"/>
        <end position="640"/>
    </location>
</feature>
<feature type="compositionally biased region" description="Polar residues" evidence="6">
    <location>
        <begin position="597"/>
        <end position="620"/>
    </location>
</feature>
<organism evidence="8">
    <name type="scientific">Salvia splendens</name>
    <name type="common">Scarlet sage</name>
    <dbReference type="NCBI Taxonomy" id="180675"/>
    <lineage>
        <taxon>Eukaryota</taxon>
        <taxon>Viridiplantae</taxon>
        <taxon>Streptophyta</taxon>
        <taxon>Embryophyta</taxon>
        <taxon>Tracheophyta</taxon>
        <taxon>Spermatophyta</taxon>
        <taxon>Magnoliopsida</taxon>
        <taxon>eudicotyledons</taxon>
        <taxon>Gunneridae</taxon>
        <taxon>Pentapetalae</taxon>
        <taxon>asterids</taxon>
        <taxon>lamiids</taxon>
        <taxon>Lamiales</taxon>
        <taxon>Lamiaceae</taxon>
        <taxon>Nepetoideae</taxon>
        <taxon>Mentheae</taxon>
        <taxon>Salviinae</taxon>
        <taxon>Salvia</taxon>
        <taxon>Salvia subgen. Calosphace</taxon>
        <taxon>core Calosphace</taxon>
    </lineage>
</organism>
<dbReference type="PANTHER" id="PTHR12620">
    <property type="entry name" value="U2 SNRNP AUXILIARY FACTOR, SMALL SUBUNIT"/>
    <property type="match status" value="1"/>
</dbReference>
<evidence type="ECO:0000256" key="3">
    <source>
        <dbReference type="ARBA" id="ARBA00022771"/>
    </source>
</evidence>
<feature type="zinc finger region" description="C3H1-type" evidence="5">
    <location>
        <begin position="213"/>
        <end position="241"/>
    </location>
</feature>
<dbReference type="InterPro" id="IPR035979">
    <property type="entry name" value="RBD_domain_sf"/>
</dbReference>
<dbReference type="AlphaFoldDB" id="A0A8X8X6P3"/>
<dbReference type="InterPro" id="IPR012677">
    <property type="entry name" value="Nucleotide-bd_a/b_plait_sf"/>
</dbReference>
<dbReference type="GO" id="GO:0000398">
    <property type="term" value="P:mRNA splicing, via spliceosome"/>
    <property type="evidence" value="ECO:0007669"/>
    <property type="project" value="InterPro"/>
</dbReference>
<dbReference type="SUPFAM" id="SSF54928">
    <property type="entry name" value="RNA-binding domain, RBD"/>
    <property type="match status" value="1"/>
</dbReference>
<feature type="domain" description="C3H1-type" evidence="7">
    <location>
        <begin position="340"/>
        <end position="370"/>
    </location>
</feature>
<feature type="compositionally biased region" description="Basic and acidic residues" evidence="6">
    <location>
        <begin position="492"/>
        <end position="505"/>
    </location>
</feature>
<evidence type="ECO:0000256" key="2">
    <source>
        <dbReference type="ARBA" id="ARBA00022737"/>
    </source>
</evidence>
<evidence type="ECO:0000256" key="6">
    <source>
        <dbReference type="SAM" id="MobiDB-lite"/>
    </source>
</evidence>
<dbReference type="PROSITE" id="PS50103">
    <property type="entry name" value="ZF_C3H1"/>
    <property type="match status" value="2"/>
</dbReference>
<dbReference type="PRINTS" id="PR01848">
    <property type="entry name" value="U2AUXFACTOR"/>
</dbReference>
<keyword evidence="9" id="KW-1185">Reference proteome</keyword>
<proteinExistence type="predicted"/>
<dbReference type="Proteomes" id="UP000298416">
    <property type="component" value="Unassembled WGS sequence"/>
</dbReference>
<reference evidence="8" key="1">
    <citation type="submission" date="2018-01" db="EMBL/GenBank/DDBJ databases">
        <authorList>
            <person name="Mao J.F."/>
        </authorList>
    </citation>
    <scope>NUCLEOTIDE SEQUENCE</scope>
    <source>
        <strain evidence="8">Huo1</strain>
        <tissue evidence="8">Leaf</tissue>
    </source>
</reference>
<feature type="compositionally biased region" description="Basic and acidic residues" evidence="6">
    <location>
        <begin position="706"/>
        <end position="752"/>
    </location>
</feature>
<feature type="zinc finger region" description="C3H1-type" evidence="5">
    <location>
        <begin position="340"/>
        <end position="370"/>
    </location>
</feature>
<feature type="region of interest" description="Disordered" evidence="6">
    <location>
        <begin position="457"/>
        <end position="758"/>
    </location>
</feature>
<name>A0A8X8X6P3_SALSN</name>
<dbReference type="Pfam" id="PF00642">
    <property type="entry name" value="zf-CCCH"/>
    <property type="match status" value="1"/>
</dbReference>
<feature type="region of interest" description="Disordered" evidence="6">
    <location>
        <begin position="20"/>
        <end position="129"/>
    </location>
</feature>
<dbReference type="GO" id="GO:0003723">
    <property type="term" value="F:RNA binding"/>
    <property type="evidence" value="ECO:0007669"/>
    <property type="project" value="InterPro"/>
</dbReference>
<dbReference type="GO" id="GO:0089701">
    <property type="term" value="C:U2AF complex"/>
    <property type="evidence" value="ECO:0007669"/>
    <property type="project" value="InterPro"/>
</dbReference>
<evidence type="ECO:0000313" key="8">
    <source>
        <dbReference type="EMBL" id="KAG6406366.1"/>
    </source>
</evidence>
<dbReference type="InterPro" id="IPR009145">
    <property type="entry name" value="U2AF_small"/>
</dbReference>
<reference evidence="8" key="2">
    <citation type="submission" date="2020-08" db="EMBL/GenBank/DDBJ databases">
        <title>Plant Genome Project.</title>
        <authorList>
            <person name="Zhang R.-G."/>
        </authorList>
    </citation>
    <scope>NUCLEOTIDE SEQUENCE</scope>
    <source>
        <strain evidence="8">Huo1</strain>
        <tissue evidence="8">Leaf</tissue>
    </source>
</reference>
<feature type="compositionally biased region" description="Basic and acidic residues" evidence="6">
    <location>
        <begin position="522"/>
        <end position="552"/>
    </location>
</feature>
<evidence type="ECO:0000256" key="5">
    <source>
        <dbReference type="PROSITE-ProRule" id="PRU00723"/>
    </source>
</evidence>
<evidence type="ECO:0000259" key="7">
    <source>
        <dbReference type="PROSITE" id="PS50103"/>
    </source>
</evidence>
<sequence length="758" mass="88447">MSQQKITVEEDVTATDTAECAAGKRKERRKAAKKEKRKNKRKELAEIARREEEVRLNDPEEQRRIQAEEEQERLRAEEERKHFEETERKILEAWERKKALEEKEEQERRRRAEEEERLSKQNQVGHETEVDDDVWEYVEEGPPEIIWQGNEIIVKKKKVRVKKKDTDQHVMKEDPNRPTSNPLPPHSEAFTDNKTAQQLLDTVAQETPNFGTEQDKSHCPFHLKTGACRFGSRCSRIHFYPDKSCTLLIKNMYNGPGLAWEQDEGLEHTDEEVECAYEEFYEDVHTEFLKFGEIINFKVFIRNVYVHYNSLDSAVLSYQSVNGRYFAGKQLQCEFVGLTRWRGAICGELMKSKLKNCSRGTACNFIHCFRNPGGDYGWADWDKPPPRYWVKEMAALFGYPDESGSHKNTEHGSTRLIRTGLFPFVKVTLHLLKIKAEQILEAFLKFGLPFKESHSSVRSRSRTSEFSSNSRNYSDDDLRRSETRRHHKGSDRKHSEKLDYEHPDISKPSSNLSPAYRKRKLESRDGTSNKMNRQETDPDENMHENDLDSYHHERSRSKRHREKECHGAGSKGDGWIEDSREPLNQSGTAKGKDPRQQNKVSTSPAEQRNCRGTTTHSSDLNGECSDGERHGPHLYGEESPRSYGSEEFEDRKKRRRTHKLKNSSNWDNSDRGNVEDENDSESLRDSRRSYRTSDCSSSKYHRRQRAERGESERQISAHQEKLERRRGSIDYLEAIRSHATNESDDERGRWEPDEGDSA</sequence>
<keyword evidence="3 5" id="KW-0863">Zinc-finger</keyword>
<comment type="caution">
    <text evidence="8">The sequence shown here is derived from an EMBL/GenBank/DDBJ whole genome shotgun (WGS) entry which is preliminary data.</text>
</comment>
<keyword evidence="4 5" id="KW-0862">Zinc</keyword>
<dbReference type="InterPro" id="IPR000571">
    <property type="entry name" value="Znf_CCCH"/>
</dbReference>
<dbReference type="Gene3D" id="3.30.70.330">
    <property type="match status" value="1"/>
</dbReference>
<feature type="compositionally biased region" description="Basic and acidic residues" evidence="6">
    <location>
        <begin position="42"/>
        <end position="119"/>
    </location>
</feature>